<reference evidence="1 2" key="1">
    <citation type="journal article" date="2023" name="Life. Sci Alliance">
        <title>Evolutionary insights into 3D genome organization and epigenetic landscape of Vigna mungo.</title>
        <authorList>
            <person name="Junaid A."/>
            <person name="Singh B."/>
            <person name="Bhatia S."/>
        </authorList>
    </citation>
    <scope>NUCLEOTIDE SEQUENCE [LARGE SCALE GENOMIC DNA]</scope>
    <source>
        <strain evidence="1">Urdbean</strain>
    </source>
</reference>
<dbReference type="EMBL" id="CP144699">
    <property type="protein sequence ID" value="WVZ21386.1"/>
    <property type="molecule type" value="Genomic_DNA"/>
</dbReference>
<accession>A0AAQ3P3P0</accession>
<dbReference type="Proteomes" id="UP001374535">
    <property type="component" value="Chromosome 2"/>
</dbReference>
<gene>
    <name evidence="1" type="ORF">V8G54_008708</name>
</gene>
<keyword evidence="2" id="KW-1185">Reference proteome</keyword>
<organism evidence="1 2">
    <name type="scientific">Vigna mungo</name>
    <name type="common">Black gram</name>
    <name type="synonym">Phaseolus mungo</name>
    <dbReference type="NCBI Taxonomy" id="3915"/>
    <lineage>
        <taxon>Eukaryota</taxon>
        <taxon>Viridiplantae</taxon>
        <taxon>Streptophyta</taxon>
        <taxon>Embryophyta</taxon>
        <taxon>Tracheophyta</taxon>
        <taxon>Spermatophyta</taxon>
        <taxon>Magnoliopsida</taxon>
        <taxon>eudicotyledons</taxon>
        <taxon>Gunneridae</taxon>
        <taxon>Pentapetalae</taxon>
        <taxon>rosids</taxon>
        <taxon>fabids</taxon>
        <taxon>Fabales</taxon>
        <taxon>Fabaceae</taxon>
        <taxon>Papilionoideae</taxon>
        <taxon>50 kb inversion clade</taxon>
        <taxon>NPAAA clade</taxon>
        <taxon>indigoferoid/millettioid clade</taxon>
        <taxon>Phaseoleae</taxon>
        <taxon>Vigna</taxon>
    </lineage>
</organism>
<evidence type="ECO:0000313" key="2">
    <source>
        <dbReference type="Proteomes" id="UP001374535"/>
    </source>
</evidence>
<name>A0AAQ3P3P0_VIGMU</name>
<evidence type="ECO:0000313" key="1">
    <source>
        <dbReference type="EMBL" id="WVZ21386.1"/>
    </source>
</evidence>
<protein>
    <submittedName>
        <fullName evidence="1">Uncharacterized protein</fullName>
    </submittedName>
</protein>
<feature type="non-terminal residue" evidence="1">
    <location>
        <position position="105"/>
    </location>
</feature>
<dbReference type="AlphaFoldDB" id="A0AAQ3P3P0"/>
<sequence>MAGSTAAAVPSFSDGSGVLCSLLACGGEPGGETRRRGQTWFQWRLSSPARPLTVATEASPGGREEDPGAITFLEGNRRSRALLSTLKKGLGCVGCRRRRGGGAVA</sequence>
<proteinExistence type="predicted"/>